<feature type="non-terminal residue" evidence="3">
    <location>
        <position position="173"/>
    </location>
</feature>
<reference evidence="3 4" key="1">
    <citation type="submission" date="2016-06" db="EMBL/GenBank/DDBJ databases">
        <title>The Draft Genome Sequence and Annotation of the Desert Woodrat Neotoma lepida.</title>
        <authorList>
            <person name="Campbell M."/>
            <person name="Oakeson K.F."/>
            <person name="Yandell M."/>
            <person name="Halpert J.R."/>
            <person name="Dearing D."/>
        </authorList>
    </citation>
    <scope>NUCLEOTIDE SEQUENCE [LARGE SCALE GENOMIC DNA]</scope>
    <source>
        <strain evidence="3">417</strain>
        <tissue evidence="3">Liver</tissue>
    </source>
</reference>
<evidence type="ECO:0000259" key="2">
    <source>
        <dbReference type="Pfam" id="PF02036"/>
    </source>
</evidence>
<feature type="region of interest" description="Disordered" evidence="1">
    <location>
        <begin position="114"/>
        <end position="173"/>
    </location>
</feature>
<dbReference type="SUPFAM" id="SSF55718">
    <property type="entry name" value="SCP-like"/>
    <property type="match status" value="1"/>
</dbReference>
<accession>A0A1A6HI56</accession>
<evidence type="ECO:0000256" key="1">
    <source>
        <dbReference type="SAM" id="MobiDB-lite"/>
    </source>
</evidence>
<keyword evidence="4" id="KW-1185">Reference proteome</keyword>
<dbReference type="PANTHER" id="PTHR10094">
    <property type="entry name" value="STEROL CARRIER PROTEIN 2 SCP-2 FAMILY PROTEIN"/>
    <property type="match status" value="1"/>
</dbReference>
<organism evidence="3 4">
    <name type="scientific">Neotoma lepida</name>
    <name type="common">Desert woodrat</name>
    <dbReference type="NCBI Taxonomy" id="56216"/>
    <lineage>
        <taxon>Eukaryota</taxon>
        <taxon>Metazoa</taxon>
        <taxon>Chordata</taxon>
        <taxon>Craniata</taxon>
        <taxon>Vertebrata</taxon>
        <taxon>Euteleostomi</taxon>
        <taxon>Mammalia</taxon>
        <taxon>Eutheria</taxon>
        <taxon>Euarchontoglires</taxon>
        <taxon>Glires</taxon>
        <taxon>Rodentia</taxon>
        <taxon>Myomorpha</taxon>
        <taxon>Muroidea</taxon>
        <taxon>Cricetidae</taxon>
        <taxon>Neotominae</taxon>
        <taxon>Neotoma</taxon>
    </lineage>
</organism>
<dbReference type="InterPro" id="IPR003033">
    <property type="entry name" value="SCP2_sterol-bd_dom"/>
</dbReference>
<dbReference type="Pfam" id="PF02036">
    <property type="entry name" value="SCP2"/>
    <property type="match status" value="1"/>
</dbReference>
<name>A0A1A6HI56_NEOLE</name>
<feature type="domain" description="SCP2" evidence="2">
    <location>
        <begin position="25"/>
        <end position="111"/>
    </location>
</feature>
<evidence type="ECO:0000313" key="3">
    <source>
        <dbReference type="EMBL" id="OBS77951.1"/>
    </source>
</evidence>
<sequence>MQKREFRFLTSLLRMRGFVGFSVFEDISHHIKEAGAQLVKKVNAIFQLDITKDGKTVLQWTIDLKNGSGDTYLGSARHPADTIFIIPDSVFMELAVGKMNPQKAFLAGKFKEAEGMEAGKKKEEEEGEGEGEEEEEEEEEEKEEEEEGEGEEEEEEKEGEEKEEEEKKAAASH</sequence>
<dbReference type="GO" id="GO:0005829">
    <property type="term" value="C:cytosol"/>
    <property type="evidence" value="ECO:0007669"/>
    <property type="project" value="TreeGrafter"/>
</dbReference>
<dbReference type="AlphaFoldDB" id="A0A1A6HI56"/>
<dbReference type="STRING" id="56216.A0A1A6HI56"/>
<dbReference type="OrthoDB" id="3592703at2759"/>
<feature type="compositionally biased region" description="Acidic residues" evidence="1">
    <location>
        <begin position="125"/>
        <end position="164"/>
    </location>
</feature>
<dbReference type="Gene3D" id="3.30.1050.10">
    <property type="entry name" value="SCP2 sterol-binding domain"/>
    <property type="match status" value="1"/>
</dbReference>
<proteinExistence type="predicted"/>
<dbReference type="FunFam" id="3.30.1050.10:FF:000001">
    <property type="entry name" value="Putative Non-specific lipid-transfer protein"/>
    <property type="match status" value="1"/>
</dbReference>
<evidence type="ECO:0000313" key="4">
    <source>
        <dbReference type="Proteomes" id="UP000092124"/>
    </source>
</evidence>
<dbReference type="PANTHER" id="PTHR10094:SF25">
    <property type="entry name" value="SCP2 STEROL-BINDING DOMAIN-CONTAINING PROTEIN 1"/>
    <property type="match status" value="1"/>
</dbReference>
<dbReference type="InterPro" id="IPR036527">
    <property type="entry name" value="SCP2_sterol-bd_dom_sf"/>
</dbReference>
<gene>
    <name evidence="3" type="ORF">A6R68_19660</name>
</gene>
<comment type="caution">
    <text evidence="3">The sequence shown here is derived from an EMBL/GenBank/DDBJ whole genome shotgun (WGS) entry which is preliminary data.</text>
</comment>
<dbReference type="EMBL" id="LZPO01027658">
    <property type="protein sequence ID" value="OBS77951.1"/>
    <property type="molecule type" value="Genomic_DNA"/>
</dbReference>
<protein>
    <recommendedName>
        <fullName evidence="2">SCP2 domain-containing protein</fullName>
    </recommendedName>
</protein>
<dbReference type="Proteomes" id="UP000092124">
    <property type="component" value="Unassembled WGS sequence"/>
</dbReference>
<feature type="compositionally biased region" description="Basic and acidic residues" evidence="1">
    <location>
        <begin position="114"/>
        <end position="124"/>
    </location>
</feature>